<name>E5Y334_BILW3</name>
<evidence type="ECO:0000313" key="4">
    <source>
        <dbReference type="EMBL" id="EFV45566.1"/>
    </source>
</evidence>
<dbReference type="PROSITE" id="PS50887">
    <property type="entry name" value="GGDEF"/>
    <property type="match status" value="1"/>
</dbReference>
<dbReference type="eggNOG" id="COG3706">
    <property type="taxonomic scope" value="Bacteria"/>
</dbReference>
<dbReference type="RefSeq" id="WP_005024812.1">
    <property type="nucleotide sequence ID" value="NZ_KE150239.1"/>
</dbReference>
<dbReference type="HOGENOM" id="CLU_000445_11_8_7"/>
<organism evidence="4 5">
    <name type="scientific">Bilophila wadsworthia (strain 3_1_6)</name>
    <dbReference type="NCBI Taxonomy" id="563192"/>
    <lineage>
        <taxon>Bacteria</taxon>
        <taxon>Pseudomonadati</taxon>
        <taxon>Thermodesulfobacteriota</taxon>
        <taxon>Desulfovibrionia</taxon>
        <taxon>Desulfovibrionales</taxon>
        <taxon>Desulfovibrionaceae</taxon>
        <taxon>Bilophila</taxon>
    </lineage>
</organism>
<protein>
    <recommendedName>
        <fullName evidence="1">diguanylate cyclase</fullName>
        <ecNumber evidence="1">2.7.7.65</ecNumber>
    </recommendedName>
</protein>
<dbReference type="CDD" id="cd01949">
    <property type="entry name" value="GGDEF"/>
    <property type="match status" value="1"/>
</dbReference>
<dbReference type="SMART" id="SM00267">
    <property type="entry name" value="GGDEF"/>
    <property type="match status" value="1"/>
</dbReference>
<dbReference type="InterPro" id="IPR000160">
    <property type="entry name" value="GGDEF_dom"/>
</dbReference>
<reference evidence="4 5" key="2">
    <citation type="submission" date="2013-04" db="EMBL/GenBank/DDBJ databases">
        <title>The Genome Sequence of Bilophila wadsworthia 3_1_6.</title>
        <authorList>
            <consortium name="The Broad Institute Genomics Platform"/>
            <person name="Earl A."/>
            <person name="Ward D."/>
            <person name="Feldgarden M."/>
            <person name="Gevers D."/>
            <person name="Sibley C."/>
            <person name="Strauss J."/>
            <person name="Allen-Vercoe E."/>
            <person name="Walker B."/>
            <person name="Young S."/>
            <person name="Zeng Q."/>
            <person name="Gargeya S."/>
            <person name="Fitzgerald M."/>
            <person name="Haas B."/>
            <person name="Abouelleil A."/>
            <person name="Allen A.W."/>
            <person name="Alvarado L."/>
            <person name="Arachchi H.M."/>
            <person name="Berlin A.M."/>
            <person name="Chapman S.B."/>
            <person name="Gainer-Dewar J."/>
            <person name="Goldberg J."/>
            <person name="Griggs A."/>
            <person name="Gujja S."/>
            <person name="Hansen M."/>
            <person name="Howarth C."/>
            <person name="Imamovic A."/>
            <person name="Ireland A."/>
            <person name="Larimer J."/>
            <person name="McCowan C."/>
            <person name="Murphy C."/>
            <person name="Pearson M."/>
            <person name="Poon T.W."/>
            <person name="Priest M."/>
            <person name="Roberts A."/>
            <person name="Saif S."/>
            <person name="Shea T."/>
            <person name="Sisk P."/>
            <person name="Sykes S."/>
            <person name="Wortman J."/>
            <person name="Nusbaum C."/>
            <person name="Birren B."/>
        </authorList>
    </citation>
    <scope>NUCLEOTIDE SEQUENCE [LARGE SCALE GENOMIC DNA]</scope>
    <source>
        <strain evidence="4 5">3_1_6</strain>
    </source>
</reference>
<dbReference type="STRING" id="563192.HMPREF0179_00595"/>
<gene>
    <name evidence="4" type="ORF">HMPREF0179_00595</name>
</gene>
<dbReference type="FunFam" id="3.30.70.270:FF:000001">
    <property type="entry name" value="Diguanylate cyclase domain protein"/>
    <property type="match status" value="1"/>
</dbReference>
<evidence type="ECO:0000256" key="1">
    <source>
        <dbReference type="ARBA" id="ARBA00012528"/>
    </source>
</evidence>
<dbReference type="Pfam" id="PF00990">
    <property type="entry name" value="GGDEF"/>
    <property type="match status" value="1"/>
</dbReference>
<dbReference type="GeneID" id="78087217"/>
<keyword evidence="5" id="KW-1185">Reference proteome</keyword>
<feature type="domain" description="GGDEF" evidence="3">
    <location>
        <begin position="168"/>
        <end position="308"/>
    </location>
</feature>
<accession>E5Y334</accession>
<comment type="caution">
    <text evidence="4">The sequence shown here is derived from an EMBL/GenBank/DDBJ whole genome shotgun (WGS) entry which is preliminary data.</text>
</comment>
<evidence type="ECO:0000256" key="2">
    <source>
        <dbReference type="ARBA" id="ARBA00034247"/>
    </source>
</evidence>
<evidence type="ECO:0000313" key="5">
    <source>
        <dbReference type="Proteomes" id="UP000006034"/>
    </source>
</evidence>
<sequence>MTAPLSTDEATALLTSILMDPQWSVDSIADLPKDDPFGKLCYDLAEIRAHVQALSKGDLSRGSKARGFVAGSLKATEANLRHLTWQMERVAQGDYSQSVSFMGDFSKAFNKMSREMHSKAEELSRLLERYRMSTDEDILTGLLNRRTFFKLAMSELRRAKESYQDSHSALCLALADLDNFKNVNDHFGHANGDRVLQLFACRLREACRADDLCCRFGGDEFIILIPRMTKDESVEHVNRLREACSLAPISGPAAELNITASFGLSFIGESELLNTFNSVEILEHAIQIADHRLSRAKQEGRNRVCSAG</sequence>
<dbReference type="OrthoDB" id="9759607at2"/>
<dbReference type="AlphaFoldDB" id="E5Y334"/>
<dbReference type="PANTHER" id="PTHR45138">
    <property type="entry name" value="REGULATORY COMPONENTS OF SENSORY TRANSDUCTION SYSTEM"/>
    <property type="match status" value="1"/>
</dbReference>
<dbReference type="InterPro" id="IPR050469">
    <property type="entry name" value="Diguanylate_Cyclase"/>
</dbReference>
<dbReference type="PANTHER" id="PTHR45138:SF9">
    <property type="entry name" value="DIGUANYLATE CYCLASE DGCM-RELATED"/>
    <property type="match status" value="1"/>
</dbReference>
<reference evidence="4 5" key="1">
    <citation type="submission" date="2010-10" db="EMBL/GenBank/DDBJ databases">
        <authorList>
            <consortium name="The Broad Institute Genome Sequencing Platform"/>
            <person name="Ward D."/>
            <person name="Earl A."/>
            <person name="Feldgarden M."/>
            <person name="Young S.K."/>
            <person name="Gargeya S."/>
            <person name="Zeng Q."/>
            <person name="Alvarado L."/>
            <person name="Berlin A."/>
            <person name="Bochicchio J."/>
            <person name="Chapman S.B."/>
            <person name="Chen Z."/>
            <person name="Freedman E."/>
            <person name="Gellesch M."/>
            <person name="Goldberg J."/>
            <person name="Griggs A."/>
            <person name="Gujja S."/>
            <person name="Heilman E."/>
            <person name="Heiman D."/>
            <person name="Howarth C."/>
            <person name="Mehta T."/>
            <person name="Neiman D."/>
            <person name="Pearson M."/>
            <person name="Roberts A."/>
            <person name="Saif S."/>
            <person name="Shea T."/>
            <person name="Shenoy N."/>
            <person name="Sisk P."/>
            <person name="Stolte C."/>
            <person name="Sykes S."/>
            <person name="White J."/>
            <person name="Yandava C."/>
            <person name="Allen-Vercoe E."/>
            <person name="Sibley C."/>
            <person name="Ambrose C.E."/>
            <person name="Strauss J."/>
            <person name="Daigneault M."/>
            <person name="Haas B."/>
            <person name="Nusbaum C."/>
            <person name="Birren B."/>
        </authorList>
    </citation>
    <scope>NUCLEOTIDE SEQUENCE [LARGE SCALE GENOMIC DNA]</scope>
    <source>
        <strain evidence="4 5">3_1_6</strain>
    </source>
</reference>
<dbReference type="Gene3D" id="3.30.70.270">
    <property type="match status" value="1"/>
</dbReference>
<dbReference type="NCBIfam" id="TIGR00254">
    <property type="entry name" value="GGDEF"/>
    <property type="match status" value="1"/>
</dbReference>
<dbReference type="InterPro" id="IPR043128">
    <property type="entry name" value="Rev_trsase/Diguanyl_cyclase"/>
</dbReference>
<dbReference type="Proteomes" id="UP000006034">
    <property type="component" value="Unassembled WGS sequence"/>
</dbReference>
<comment type="catalytic activity">
    <reaction evidence="2">
        <text>2 GTP = 3',3'-c-di-GMP + 2 diphosphate</text>
        <dbReference type="Rhea" id="RHEA:24898"/>
        <dbReference type="ChEBI" id="CHEBI:33019"/>
        <dbReference type="ChEBI" id="CHEBI:37565"/>
        <dbReference type="ChEBI" id="CHEBI:58805"/>
        <dbReference type="EC" id="2.7.7.65"/>
    </reaction>
</comment>
<dbReference type="SUPFAM" id="SSF55073">
    <property type="entry name" value="Nucleotide cyclase"/>
    <property type="match status" value="1"/>
</dbReference>
<proteinExistence type="predicted"/>
<dbReference type="EMBL" id="ADCP02000002">
    <property type="protein sequence ID" value="EFV45566.1"/>
    <property type="molecule type" value="Genomic_DNA"/>
</dbReference>
<dbReference type="InterPro" id="IPR029787">
    <property type="entry name" value="Nucleotide_cyclase"/>
</dbReference>
<dbReference type="CDD" id="cd06225">
    <property type="entry name" value="HAMP"/>
    <property type="match status" value="1"/>
</dbReference>
<dbReference type="EC" id="2.7.7.65" evidence="1"/>
<dbReference type="GO" id="GO:0052621">
    <property type="term" value="F:diguanylate cyclase activity"/>
    <property type="evidence" value="ECO:0007669"/>
    <property type="project" value="UniProtKB-EC"/>
</dbReference>
<evidence type="ECO:0000259" key="3">
    <source>
        <dbReference type="PROSITE" id="PS50887"/>
    </source>
</evidence>